<reference evidence="1" key="1">
    <citation type="submission" date="2016-01" db="EMBL/GenBank/DDBJ databases">
        <authorList>
            <person name="Peeters C."/>
        </authorList>
    </citation>
    <scope>NUCLEOTIDE SEQUENCE [LARGE SCALE GENOMIC DNA]</scope>
    <source>
        <strain evidence="1">LMG 22940</strain>
    </source>
</reference>
<proteinExistence type="predicted"/>
<dbReference type="EMBL" id="FCON02000210">
    <property type="protein sequence ID" value="SAL86038.1"/>
    <property type="molecule type" value="Genomic_DNA"/>
</dbReference>
<dbReference type="AlphaFoldDB" id="A0A158KXY9"/>
<dbReference type="Proteomes" id="UP000054770">
    <property type="component" value="Unassembled WGS sequence"/>
</dbReference>
<organism evidence="1 2">
    <name type="scientific">Caballeronia choica</name>
    <dbReference type="NCBI Taxonomy" id="326476"/>
    <lineage>
        <taxon>Bacteria</taxon>
        <taxon>Pseudomonadati</taxon>
        <taxon>Pseudomonadota</taxon>
        <taxon>Betaproteobacteria</taxon>
        <taxon>Burkholderiales</taxon>
        <taxon>Burkholderiaceae</taxon>
        <taxon>Caballeronia</taxon>
    </lineage>
</organism>
<dbReference type="Gene3D" id="1.10.10.10">
    <property type="entry name" value="Winged helix-like DNA-binding domain superfamily/Winged helix DNA-binding domain"/>
    <property type="match status" value="1"/>
</dbReference>
<evidence type="ECO:0000313" key="2">
    <source>
        <dbReference type="Proteomes" id="UP000054770"/>
    </source>
</evidence>
<evidence type="ECO:0000313" key="1">
    <source>
        <dbReference type="EMBL" id="SAL86038.1"/>
    </source>
</evidence>
<dbReference type="InterPro" id="IPR036390">
    <property type="entry name" value="WH_DNA-bd_sf"/>
</dbReference>
<protein>
    <submittedName>
        <fullName evidence="1">MarR family transcriptional regulator</fullName>
    </submittedName>
</protein>
<dbReference type="SUPFAM" id="SSF46785">
    <property type="entry name" value="Winged helix' DNA-binding domain"/>
    <property type="match status" value="1"/>
</dbReference>
<dbReference type="InterPro" id="IPR036388">
    <property type="entry name" value="WH-like_DNA-bd_sf"/>
</dbReference>
<name>A0A158KXY9_9BURK</name>
<gene>
    <name evidence="1" type="ORF">AWB68_07887</name>
</gene>
<keyword evidence="2" id="KW-1185">Reference proteome</keyword>
<comment type="caution">
    <text evidence="1">The sequence shown here is derived from an EMBL/GenBank/DDBJ whole genome shotgun (WGS) entry which is preliminary data.</text>
</comment>
<sequence length="72" mass="8160">MGKMIGFLERDGFVTMRPSPTDGRIRIVELTPEGADLFERAAPFWLEAQRQFSIMNGPKNVAVLRQSEEGYT</sequence>
<accession>A0A158KXY9</accession>